<dbReference type="InterPro" id="IPR004387">
    <property type="entry name" value="Pept_M50_Zn"/>
</dbReference>
<evidence type="ECO:0000313" key="14">
    <source>
        <dbReference type="EMBL" id="ALE15997.1"/>
    </source>
</evidence>
<keyword evidence="10 11" id="KW-0472">Membrane</keyword>
<evidence type="ECO:0000256" key="11">
    <source>
        <dbReference type="RuleBase" id="RU362031"/>
    </source>
</evidence>
<dbReference type="OrthoDB" id="9782003at2"/>
<sequence length="369" mass="40016">MYVIGFLLVLGPLVTLHELGHYLVGRWFGVGAEAFSIGFGRELIGWTDKRGTRWKIAAIPLGGYVQFKGDMNPASIPDAEAIENASPEEREGSFHHASLWKRALIVFAGPATNIIVTIAIFAAFFTAMGRPVALDPAETTVVNRFADVSVARDAGIEEGDRILAIDGEKVATFQDITDKVMLYPNKRISIDLERDGNALTVPVTIGEAVESDRFGNEMRMGRLGIYSQEFKFETVGPIVAVGLAAEHSVDLVRMMVTGIVQIVTGDRSLQEMGGPIKIAKYSGEQLSLGPLPFINFIALISLNLAFINLLPIPALDGGHLAFYAAEAVRKKPVSPRGMEWAYRTGVALVLMLMVVVTVNDLVTLPIFGS</sequence>
<feature type="transmembrane region" description="Helical" evidence="11">
    <location>
        <begin position="293"/>
        <end position="312"/>
    </location>
</feature>
<evidence type="ECO:0000256" key="4">
    <source>
        <dbReference type="ARBA" id="ARBA00022670"/>
    </source>
</evidence>
<dbReference type="GO" id="GO:0004222">
    <property type="term" value="F:metalloendopeptidase activity"/>
    <property type="evidence" value="ECO:0007669"/>
    <property type="project" value="InterPro"/>
</dbReference>
<evidence type="ECO:0000256" key="9">
    <source>
        <dbReference type="ARBA" id="ARBA00023049"/>
    </source>
</evidence>
<evidence type="ECO:0000256" key="6">
    <source>
        <dbReference type="ARBA" id="ARBA00022801"/>
    </source>
</evidence>
<dbReference type="Gene3D" id="2.30.42.10">
    <property type="match status" value="1"/>
</dbReference>
<evidence type="ECO:0000256" key="5">
    <source>
        <dbReference type="ARBA" id="ARBA00022692"/>
    </source>
</evidence>
<dbReference type="EMBL" id="CP012669">
    <property type="protein sequence ID" value="ALE15997.1"/>
    <property type="molecule type" value="Genomic_DNA"/>
</dbReference>
<keyword evidence="9 11" id="KW-0482">Metalloprotease</keyword>
<dbReference type="Pfam" id="PF02163">
    <property type="entry name" value="Peptidase_M50"/>
    <property type="match status" value="1"/>
</dbReference>
<evidence type="ECO:0000259" key="12">
    <source>
        <dbReference type="Pfam" id="PF02163"/>
    </source>
</evidence>
<keyword evidence="4 14" id="KW-0645">Protease</keyword>
<dbReference type="Pfam" id="PF17820">
    <property type="entry name" value="PDZ_6"/>
    <property type="match status" value="1"/>
</dbReference>
<dbReference type="GO" id="GO:0016020">
    <property type="term" value="C:membrane"/>
    <property type="evidence" value="ECO:0007669"/>
    <property type="project" value="UniProtKB-SubCell"/>
</dbReference>
<dbReference type="PANTHER" id="PTHR42837">
    <property type="entry name" value="REGULATOR OF SIGMA-E PROTEASE RSEP"/>
    <property type="match status" value="1"/>
</dbReference>
<dbReference type="PANTHER" id="PTHR42837:SF2">
    <property type="entry name" value="MEMBRANE METALLOPROTEASE ARASP2, CHLOROPLASTIC-RELATED"/>
    <property type="match status" value="1"/>
</dbReference>
<dbReference type="CDD" id="cd23081">
    <property type="entry name" value="cpPDZ_EcRseP-like"/>
    <property type="match status" value="1"/>
</dbReference>
<name>A0A0M4LU05_9SPHN</name>
<dbReference type="InterPro" id="IPR036034">
    <property type="entry name" value="PDZ_sf"/>
</dbReference>
<evidence type="ECO:0000313" key="15">
    <source>
        <dbReference type="Proteomes" id="UP000057938"/>
    </source>
</evidence>
<keyword evidence="6 11" id="KW-0378">Hydrolase</keyword>
<accession>A0A0M4LU05</accession>
<dbReference type="AlphaFoldDB" id="A0A0M4LU05"/>
<feature type="transmembrane region" description="Helical" evidence="11">
    <location>
        <begin position="103"/>
        <end position="125"/>
    </location>
</feature>
<dbReference type="KEGG" id="aep:AMC99_00691"/>
<comment type="subcellular location">
    <subcellularLocation>
        <location evidence="2">Membrane</location>
        <topology evidence="2">Multi-pass membrane protein</topology>
    </subcellularLocation>
</comment>
<keyword evidence="8 11" id="KW-1133">Transmembrane helix</keyword>
<dbReference type="GO" id="GO:0006508">
    <property type="term" value="P:proteolysis"/>
    <property type="evidence" value="ECO:0007669"/>
    <property type="project" value="UniProtKB-KW"/>
</dbReference>
<organism evidence="14 15">
    <name type="scientific">Altererythrobacter epoxidivorans</name>
    <dbReference type="NCBI Taxonomy" id="361183"/>
    <lineage>
        <taxon>Bacteria</taxon>
        <taxon>Pseudomonadati</taxon>
        <taxon>Pseudomonadota</taxon>
        <taxon>Alphaproteobacteria</taxon>
        <taxon>Sphingomonadales</taxon>
        <taxon>Erythrobacteraceae</taxon>
        <taxon>Altererythrobacter</taxon>
    </lineage>
</organism>
<dbReference type="CDD" id="cd06163">
    <property type="entry name" value="S2P-M50_PDZ_RseP-like"/>
    <property type="match status" value="1"/>
</dbReference>
<keyword evidence="11" id="KW-0479">Metal-binding</keyword>
<feature type="transmembrane region" description="Helical" evidence="11">
    <location>
        <begin position="340"/>
        <end position="362"/>
    </location>
</feature>
<protein>
    <recommendedName>
        <fullName evidence="11">Zinc metalloprotease</fullName>
        <ecNumber evidence="11">3.4.24.-</ecNumber>
    </recommendedName>
</protein>
<evidence type="ECO:0000256" key="10">
    <source>
        <dbReference type="ARBA" id="ARBA00023136"/>
    </source>
</evidence>
<evidence type="ECO:0000259" key="13">
    <source>
        <dbReference type="Pfam" id="PF17820"/>
    </source>
</evidence>
<keyword evidence="5 11" id="KW-0812">Transmembrane</keyword>
<evidence type="ECO:0000256" key="1">
    <source>
        <dbReference type="ARBA" id="ARBA00001947"/>
    </source>
</evidence>
<evidence type="ECO:0000256" key="3">
    <source>
        <dbReference type="ARBA" id="ARBA00007931"/>
    </source>
</evidence>
<keyword evidence="7 11" id="KW-0862">Zinc</keyword>
<keyword evidence="15" id="KW-1185">Reference proteome</keyword>
<dbReference type="GO" id="GO:0046872">
    <property type="term" value="F:metal ion binding"/>
    <property type="evidence" value="ECO:0007669"/>
    <property type="project" value="UniProtKB-KW"/>
</dbReference>
<dbReference type="SUPFAM" id="SSF50156">
    <property type="entry name" value="PDZ domain-like"/>
    <property type="match status" value="1"/>
</dbReference>
<feature type="domain" description="Peptidase M50" evidence="12">
    <location>
        <begin position="6"/>
        <end position="352"/>
    </location>
</feature>
<dbReference type="InterPro" id="IPR008915">
    <property type="entry name" value="Peptidase_M50"/>
</dbReference>
<dbReference type="InterPro" id="IPR041489">
    <property type="entry name" value="PDZ_6"/>
</dbReference>
<evidence type="ECO:0000256" key="7">
    <source>
        <dbReference type="ARBA" id="ARBA00022833"/>
    </source>
</evidence>
<evidence type="ECO:0000256" key="2">
    <source>
        <dbReference type="ARBA" id="ARBA00004141"/>
    </source>
</evidence>
<comment type="cofactor">
    <cofactor evidence="1 11">
        <name>Zn(2+)</name>
        <dbReference type="ChEBI" id="CHEBI:29105"/>
    </cofactor>
</comment>
<feature type="domain" description="PDZ" evidence="13">
    <location>
        <begin position="149"/>
        <end position="194"/>
    </location>
</feature>
<dbReference type="STRING" id="361183.AMC99_00691"/>
<evidence type="ECO:0000256" key="8">
    <source>
        <dbReference type="ARBA" id="ARBA00022989"/>
    </source>
</evidence>
<gene>
    <name evidence="14" type="ORF">AMC99_00691</name>
</gene>
<dbReference type="Proteomes" id="UP000057938">
    <property type="component" value="Chromosome"/>
</dbReference>
<proteinExistence type="inferred from homology"/>
<reference evidence="14 15" key="1">
    <citation type="submission" date="2015-09" db="EMBL/GenBank/DDBJ databases">
        <title>Complete genome sequence of a benzo[a]pyrene-degrading bacterium Altererythrobacter epoxidivorans CGMCC 1.7731T.</title>
        <authorList>
            <person name="Li Z."/>
            <person name="Cheng H."/>
            <person name="Huo Y."/>
            <person name="Xu X."/>
        </authorList>
    </citation>
    <scope>NUCLEOTIDE SEQUENCE [LARGE SCALE GENOMIC DNA]</scope>
    <source>
        <strain evidence="14 15">CGMCC 1.7731</strain>
    </source>
</reference>
<dbReference type="NCBIfam" id="TIGR00054">
    <property type="entry name" value="RIP metalloprotease RseP"/>
    <property type="match status" value="1"/>
</dbReference>
<comment type="similarity">
    <text evidence="3 11">Belongs to the peptidase M50B family.</text>
</comment>
<dbReference type="PATRIC" id="fig|361183.4.peg.679"/>
<dbReference type="EC" id="3.4.24.-" evidence="11"/>